<evidence type="ECO:0000313" key="2">
    <source>
        <dbReference type="EMBL" id="GBN97654.1"/>
    </source>
</evidence>
<feature type="region of interest" description="Disordered" evidence="1">
    <location>
        <begin position="79"/>
        <end position="102"/>
    </location>
</feature>
<gene>
    <name evidence="2" type="ORF">AVEN_156472_1</name>
</gene>
<evidence type="ECO:0000256" key="1">
    <source>
        <dbReference type="SAM" id="MobiDB-lite"/>
    </source>
</evidence>
<reference evidence="2 3" key="1">
    <citation type="journal article" date="2019" name="Sci. Rep.">
        <title>Orb-weaving spider Araneus ventricosus genome elucidates the spidroin gene catalogue.</title>
        <authorList>
            <person name="Kono N."/>
            <person name="Nakamura H."/>
            <person name="Ohtoshi R."/>
            <person name="Moran D.A.P."/>
            <person name="Shinohara A."/>
            <person name="Yoshida Y."/>
            <person name="Fujiwara M."/>
            <person name="Mori M."/>
            <person name="Tomita M."/>
            <person name="Arakawa K."/>
        </authorList>
    </citation>
    <scope>NUCLEOTIDE SEQUENCE [LARGE SCALE GENOMIC DNA]</scope>
</reference>
<dbReference type="Proteomes" id="UP000499080">
    <property type="component" value="Unassembled WGS sequence"/>
</dbReference>
<evidence type="ECO:0000313" key="3">
    <source>
        <dbReference type="Proteomes" id="UP000499080"/>
    </source>
</evidence>
<proteinExistence type="predicted"/>
<evidence type="ECO:0008006" key="4">
    <source>
        <dbReference type="Google" id="ProtNLM"/>
    </source>
</evidence>
<feature type="compositionally biased region" description="Polar residues" evidence="1">
    <location>
        <begin position="79"/>
        <end position="92"/>
    </location>
</feature>
<protein>
    <recommendedName>
        <fullName evidence="4">Pre-C2HC domain-containing protein</fullName>
    </recommendedName>
</protein>
<keyword evidence="3" id="KW-1185">Reference proteome</keyword>
<accession>A0A4Y2TAI7</accession>
<dbReference type="EMBL" id="BGPR01027265">
    <property type="protein sequence ID" value="GBN97654.1"/>
    <property type="molecule type" value="Genomic_DNA"/>
</dbReference>
<dbReference type="OrthoDB" id="6435177at2759"/>
<comment type="caution">
    <text evidence="2">The sequence shown here is derived from an EMBL/GenBank/DDBJ whole genome shotgun (WGS) entry which is preliminary data.</text>
</comment>
<name>A0A4Y2TAI7_ARAVE</name>
<organism evidence="2 3">
    <name type="scientific">Araneus ventricosus</name>
    <name type="common">Orbweaver spider</name>
    <name type="synonym">Epeira ventricosa</name>
    <dbReference type="NCBI Taxonomy" id="182803"/>
    <lineage>
        <taxon>Eukaryota</taxon>
        <taxon>Metazoa</taxon>
        <taxon>Ecdysozoa</taxon>
        <taxon>Arthropoda</taxon>
        <taxon>Chelicerata</taxon>
        <taxon>Arachnida</taxon>
        <taxon>Araneae</taxon>
        <taxon>Araneomorphae</taxon>
        <taxon>Entelegynae</taxon>
        <taxon>Araneoidea</taxon>
        <taxon>Araneidae</taxon>
        <taxon>Araneus</taxon>
    </lineage>
</organism>
<sequence>MTPRCLKCGPSHTTIECEIKQRIEKPICSNCKQVGHVAAYRGCGEFPILTTAHKNRNNNFESNKYLVNSNISYAQKANGTRDNTMDSEQQMAPHSHRPANHVNTQSAAPASACIESNVNNPPTQAISGNNDLSFLMTALNKLRKLMKEVPQLIAALQAMKYANNIADILQLLMNACASSDFLDYP</sequence>
<dbReference type="AlphaFoldDB" id="A0A4Y2TAI7"/>